<keyword evidence="2" id="KW-1185">Reference proteome</keyword>
<dbReference type="EMBL" id="JAGINU010000002">
    <property type="protein sequence ID" value="MBP2371370.1"/>
    <property type="molecule type" value="Genomic_DNA"/>
</dbReference>
<evidence type="ECO:0000313" key="2">
    <source>
        <dbReference type="Proteomes" id="UP001519295"/>
    </source>
</evidence>
<sequence length="110" mass="11987">MDALARIEPFPTTSVLLAALLRLIRGIGGRDGHGVVAGMFMHAEELRRTFRAIRPHLETGDRVRAELAAAEALTPGYRTFSTAGARTTAREEGRRFVAVVLDAVTDLSNR</sequence>
<dbReference type="Proteomes" id="UP001519295">
    <property type="component" value="Unassembled WGS sequence"/>
</dbReference>
<dbReference type="RefSeq" id="WP_210036551.1">
    <property type="nucleotide sequence ID" value="NZ_JAGINU010000002.1"/>
</dbReference>
<evidence type="ECO:0008006" key="3">
    <source>
        <dbReference type="Google" id="ProtNLM"/>
    </source>
</evidence>
<accession>A0ABS4W577</accession>
<reference evidence="1 2" key="1">
    <citation type="submission" date="2021-03" db="EMBL/GenBank/DDBJ databases">
        <title>Sequencing the genomes of 1000 actinobacteria strains.</title>
        <authorList>
            <person name="Klenk H.-P."/>
        </authorList>
    </citation>
    <scope>NUCLEOTIDE SEQUENCE [LARGE SCALE GENOMIC DNA]</scope>
    <source>
        <strain evidence="1 2">DSM 45256</strain>
    </source>
</reference>
<comment type="caution">
    <text evidence="1">The sequence shown here is derived from an EMBL/GenBank/DDBJ whole genome shotgun (WGS) entry which is preliminary data.</text>
</comment>
<name>A0ABS4W577_9PSEU</name>
<organism evidence="1 2">
    <name type="scientific">Pseudonocardia parietis</name>
    <dbReference type="NCBI Taxonomy" id="570936"/>
    <lineage>
        <taxon>Bacteria</taxon>
        <taxon>Bacillati</taxon>
        <taxon>Actinomycetota</taxon>
        <taxon>Actinomycetes</taxon>
        <taxon>Pseudonocardiales</taxon>
        <taxon>Pseudonocardiaceae</taxon>
        <taxon>Pseudonocardia</taxon>
    </lineage>
</organism>
<protein>
    <recommendedName>
        <fullName evidence="3">Tetracycline repressor-like protein</fullName>
    </recommendedName>
</protein>
<evidence type="ECO:0000313" key="1">
    <source>
        <dbReference type="EMBL" id="MBP2371370.1"/>
    </source>
</evidence>
<proteinExistence type="predicted"/>
<gene>
    <name evidence="1" type="ORF">JOF36_007143</name>
</gene>